<dbReference type="Proteomes" id="UP001163726">
    <property type="component" value="Chromosome"/>
</dbReference>
<evidence type="ECO:0000313" key="4">
    <source>
        <dbReference type="Proteomes" id="UP001163726"/>
    </source>
</evidence>
<dbReference type="InterPro" id="IPR050445">
    <property type="entry name" value="Bact_polysacc_biosynth/exp"/>
</dbReference>
<gene>
    <name evidence="3" type="ORF">OLW01_02535</name>
</gene>
<organism evidence="3 4">
    <name type="scientific">Catenovulum adriaticum</name>
    <dbReference type="NCBI Taxonomy" id="2984846"/>
    <lineage>
        <taxon>Bacteria</taxon>
        <taxon>Pseudomonadati</taxon>
        <taxon>Pseudomonadota</taxon>
        <taxon>Gammaproteobacteria</taxon>
        <taxon>Alteromonadales</taxon>
        <taxon>Alteromonadaceae</taxon>
        <taxon>Catenovulum</taxon>
    </lineage>
</organism>
<dbReference type="SUPFAM" id="SSF57997">
    <property type="entry name" value="Tropomyosin"/>
    <property type="match status" value="1"/>
</dbReference>
<dbReference type="InterPro" id="IPR014345">
    <property type="entry name" value="XrtA_polysacc_chain"/>
</dbReference>
<proteinExistence type="predicted"/>
<protein>
    <submittedName>
        <fullName evidence="3">Chain-length determining protein</fullName>
    </submittedName>
</protein>
<dbReference type="NCBIfam" id="TIGR03007">
    <property type="entry name" value="pepcterm_ChnLen"/>
    <property type="match status" value="1"/>
</dbReference>
<evidence type="ECO:0000256" key="1">
    <source>
        <dbReference type="SAM" id="Coils"/>
    </source>
</evidence>
<evidence type="ECO:0000256" key="2">
    <source>
        <dbReference type="SAM" id="Phobius"/>
    </source>
</evidence>
<evidence type="ECO:0000313" key="3">
    <source>
        <dbReference type="EMBL" id="WAJ70711.1"/>
    </source>
</evidence>
<keyword evidence="2" id="KW-0812">Transmembrane</keyword>
<dbReference type="RefSeq" id="WP_268075060.1">
    <property type="nucleotide sequence ID" value="NZ_CP109965.1"/>
</dbReference>
<feature type="coiled-coil region" evidence="1">
    <location>
        <begin position="171"/>
        <end position="280"/>
    </location>
</feature>
<dbReference type="PANTHER" id="PTHR32309">
    <property type="entry name" value="TYROSINE-PROTEIN KINASE"/>
    <property type="match status" value="1"/>
</dbReference>
<keyword evidence="2" id="KW-0472">Membrane</keyword>
<feature type="transmembrane region" description="Helical" evidence="2">
    <location>
        <begin position="430"/>
        <end position="452"/>
    </location>
</feature>
<sequence length="539" mass="61191">MDNIQQTLDELFGYLKGIWIKKRFIIVCTWLICPISWLYVANMQDVYQSSAKVYADTRSILQPLLRGLALQTNIDQELQLMAKTLLSRPNLEKIARNTDLDITAQNAVQYESLINMLKREISFRASGRENIYTINFEHQDPNVAKRVVEETLTLFVESTLGSNRKDSDTANKFLDSQISEYERRLAASELRLSDFKRKHNDVLVESSGGVYGKLSSLKSQLENNELQIQETESRLEQLTGALQKTKDSLSTSSSTGNLIETQYDSRIETLRQQLDELLIRYTVRHPDVIETRSMLTSLEKMRNQEIKSYQQSLGDEPGDATNVKGRVGEEMAITMQNLKNELASLKVRKQSYQEKIASLEGKMDLIPQIEAEMAGLNRDYGITKSKYNELLSRREAMQMSQQADLQSDDVQFRVIEPPRKALEPSGPNRLLFNVAILIVGFGSGIALAFLISQLQPIVLRPSQLTRATGFPVFGAISHVSIKQLKQVENKKLIVFWVSNSLILIGFAGFMLLDAMGYRLNSEFMSKLFSVATEQVRSIF</sequence>
<keyword evidence="1" id="KW-0175">Coiled coil</keyword>
<dbReference type="PANTHER" id="PTHR32309:SF13">
    <property type="entry name" value="FERRIC ENTEROBACTIN TRANSPORT PROTEIN FEPE"/>
    <property type="match status" value="1"/>
</dbReference>
<name>A0ABY7APX0_9ALTE</name>
<dbReference type="EMBL" id="CP109965">
    <property type="protein sequence ID" value="WAJ70711.1"/>
    <property type="molecule type" value="Genomic_DNA"/>
</dbReference>
<accession>A0ABY7APX0</accession>
<keyword evidence="2" id="KW-1133">Transmembrane helix</keyword>
<feature type="coiled-coil region" evidence="1">
    <location>
        <begin position="328"/>
        <end position="362"/>
    </location>
</feature>
<keyword evidence="4" id="KW-1185">Reference proteome</keyword>
<feature type="transmembrane region" description="Helical" evidence="2">
    <location>
        <begin position="24"/>
        <end position="40"/>
    </location>
</feature>
<reference evidence="3" key="1">
    <citation type="submission" date="2022-10" db="EMBL/GenBank/DDBJ databases">
        <title>Catenovulum adriacola sp. nov. isolated in the Harbour of Susak.</title>
        <authorList>
            <person name="Schoch T."/>
            <person name="Reich S.J."/>
            <person name="Stoeferle S."/>
            <person name="Flaiz M."/>
            <person name="Kazda M."/>
            <person name="Riedel C.U."/>
            <person name="Duerre P."/>
        </authorList>
    </citation>
    <scope>NUCLEOTIDE SEQUENCE</scope>
    <source>
        <strain evidence="3">TS8</strain>
    </source>
</reference>
<feature type="transmembrane region" description="Helical" evidence="2">
    <location>
        <begin position="493"/>
        <end position="512"/>
    </location>
</feature>